<feature type="domain" description="Guanylate cyclase" evidence="2">
    <location>
        <begin position="7"/>
        <end position="128"/>
    </location>
</feature>
<dbReference type="PROSITE" id="PS50125">
    <property type="entry name" value="GUANYLATE_CYCLASE_2"/>
    <property type="match status" value="1"/>
</dbReference>
<dbReference type="InterPro" id="IPR019734">
    <property type="entry name" value="TPR_rpt"/>
</dbReference>
<dbReference type="InterPro" id="IPR011990">
    <property type="entry name" value="TPR-like_helical_dom_sf"/>
</dbReference>
<evidence type="ECO:0000313" key="4">
    <source>
        <dbReference type="Proteomes" id="UP000316639"/>
    </source>
</evidence>
<dbReference type="PROSITE" id="PS50005">
    <property type="entry name" value="TPR"/>
    <property type="match status" value="1"/>
</dbReference>
<dbReference type="Proteomes" id="UP000316639">
    <property type="component" value="Unassembled WGS sequence"/>
</dbReference>
<dbReference type="GO" id="GO:0009190">
    <property type="term" value="P:cyclic nucleotide biosynthetic process"/>
    <property type="evidence" value="ECO:0007669"/>
    <property type="project" value="InterPro"/>
</dbReference>
<evidence type="ECO:0000313" key="3">
    <source>
        <dbReference type="EMBL" id="TWP54261.1"/>
    </source>
</evidence>
<dbReference type="SMART" id="SM00028">
    <property type="entry name" value="TPR"/>
    <property type="match status" value="3"/>
</dbReference>
<dbReference type="InterPro" id="IPR027417">
    <property type="entry name" value="P-loop_NTPase"/>
</dbReference>
<reference evidence="3 4" key="1">
    <citation type="submission" date="2019-07" db="EMBL/GenBank/DDBJ databases">
        <title>Lentzea xizangensis sp. nov., isolated from Qinghai-Tibetan Plateau Soils.</title>
        <authorList>
            <person name="Huang J."/>
        </authorList>
    </citation>
    <scope>NUCLEOTIDE SEQUENCE [LARGE SCALE GENOMIC DNA]</scope>
    <source>
        <strain evidence="3 4">FXJ1.1311</strain>
    </source>
</reference>
<proteinExistence type="predicted"/>
<dbReference type="PANTHER" id="PTHR47691">
    <property type="entry name" value="REGULATOR-RELATED"/>
    <property type="match status" value="1"/>
</dbReference>
<gene>
    <name evidence="3" type="ORF">FKR81_01515</name>
</gene>
<dbReference type="SUPFAM" id="SSF52540">
    <property type="entry name" value="P-loop containing nucleoside triphosphate hydrolases"/>
    <property type="match status" value="1"/>
</dbReference>
<dbReference type="PANTHER" id="PTHR47691:SF3">
    <property type="entry name" value="HTH-TYPE TRANSCRIPTIONAL REGULATOR RV0890C-RELATED"/>
    <property type="match status" value="1"/>
</dbReference>
<dbReference type="SUPFAM" id="SSF48452">
    <property type="entry name" value="TPR-like"/>
    <property type="match status" value="2"/>
</dbReference>
<dbReference type="RefSeq" id="WP_146349044.1">
    <property type="nucleotide sequence ID" value="NZ_VOBR01000001.1"/>
</dbReference>
<keyword evidence="1" id="KW-0802">TPR repeat</keyword>
<evidence type="ECO:0000256" key="1">
    <source>
        <dbReference type="PROSITE-ProRule" id="PRU00339"/>
    </source>
</evidence>
<dbReference type="GO" id="GO:0004016">
    <property type="term" value="F:adenylate cyclase activity"/>
    <property type="evidence" value="ECO:0007669"/>
    <property type="project" value="UniProtKB-ARBA"/>
</dbReference>
<dbReference type="GO" id="GO:0035556">
    <property type="term" value="P:intracellular signal transduction"/>
    <property type="evidence" value="ECO:0007669"/>
    <property type="project" value="InterPro"/>
</dbReference>
<name>A0A563F3B8_9PSEU</name>
<accession>A0A563F3B8</accession>
<dbReference type="GO" id="GO:0043531">
    <property type="term" value="F:ADP binding"/>
    <property type="evidence" value="ECO:0007669"/>
    <property type="project" value="InterPro"/>
</dbReference>
<feature type="repeat" description="TPR" evidence="1">
    <location>
        <begin position="644"/>
        <end position="677"/>
    </location>
</feature>
<dbReference type="OrthoDB" id="581105at2"/>
<dbReference type="PRINTS" id="PR00364">
    <property type="entry name" value="DISEASERSIST"/>
</dbReference>
<keyword evidence="4" id="KW-1185">Reference proteome</keyword>
<dbReference type="Pfam" id="PF13424">
    <property type="entry name" value="TPR_12"/>
    <property type="match status" value="1"/>
</dbReference>
<dbReference type="EMBL" id="VOBR01000001">
    <property type="protein sequence ID" value="TWP54261.1"/>
    <property type="molecule type" value="Genomic_DNA"/>
</dbReference>
<dbReference type="Gene3D" id="3.30.70.1230">
    <property type="entry name" value="Nucleotide cyclase"/>
    <property type="match status" value="1"/>
</dbReference>
<sequence length="853" mass="92850">MAAVHRMLVLVDVAGFGDPRRTDIHQVAVRDALYELLVRVFSRCGVPWDSCDHEDRGDGVLVLVPPRVPKSVFAETLPRELVAALREHNDACGDEEQIRLRLALHAGEIHYDAHGVAGTAVNLAFRLLDAPVLKRALASSSSSLAVITSAWFHDEVVWHSLSADRDRYLRVRVRAKETDATAWICLPDCDLPADLGVADGSVPRQLPVVVSRFVGRSSELDRLCRLLDSGVPSGTVVITAIDGSAGIGKTTLALHWAHRVKDSFPDGQLHVNLRGFDPGEPMDPGEALHGFLQALGVATNSIPADLAQRAALYRSLLADRRVLVVLDNARSSEHVRPLLPASPGCVVLVTSRRRLDGLTVQEGANRIALDVLSTEDSLALLVARSPRFGDEPVIGAELAALCGRLPLALSIIAAHAAVRPSLPLRSLVRELRDEHDRLDALSMADLSVRAVFSWSYRVLTPDAARLFRLLGLHPGPDVSLDACAALSSGVRELLAELTAAHLIAEHVPGRYRFHDLLRAYAAEQALGSPAAERTSAASAMLDHYLSLAFAADRAIQPCRDGVVRAPGVDVSTYTDGMAWFTAESEVLQALVAFAAAHDFAGHAWRLAWACTTFLRRSGRWRERVAVHRTALAAARRAGDAEGQATASRHLGSALGRLGSLDEASEVLHEALELNASSSVGLFRTHLAFNRILQARGDHETALSHAQQAWSLVHATADHLVRADALNTLGKQLALVERHAEGLPLCEQALRDYLVVGHLEGQADVLINIGEIEQRLGLPISAIDRYRRSIDIDRQLGDRYWEAEAYDHLGDAHCDAGDLEQAVRSWYRSAMIFTELRHRDAERVRAKASARALD</sequence>
<dbReference type="InterPro" id="IPR001054">
    <property type="entry name" value="A/G_cyclase"/>
</dbReference>
<organism evidence="3 4">
    <name type="scientific">Lentzea tibetensis</name>
    <dbReference type="NCBI Taxonomy" id="2591470"/>
    <lineage>
        <taxon>Bacteria</taxon>
        <taxon>Bacillati</taxon>
        <taxon>Actinomycetota</taxon>
        <taxon>Actinomycetes</taxon>
        <taxon>Pseudonocardiales</taxon>
        <taxon>Pseudonocardiaceae</taxon>
        <taxon>Lentzea</taxon>
    </lineage>
</organism>
<protein>
    <submittedName>
        <fullName evidence="3">Tetratricopeptide repeat protein</fullName>
    </submittedName>
</protein>
<dbReference type="Gene3D" id="3.40.50.300">
    <property type="entry name" value="P-loop containing nucleotide triphosphate hydrolases"/>
    <property type="match status" value="1"/>
</dbReference>
<dbReference type="AlphaFoldDB" id="A0A563F3B8"/>
<evidence type="ECO:0000259" key="2">
    <source>
        <dbReference type="PROSITE" id="PS50125"/>
    </source>
</evidence>
<dbReference type="SUPFAM" id="SSF55073">
    <property type="entry name" value="Nucleotide cyclase"/>
    <property type="match status" value="1"/>
</dbReference>
<comment type="caution">
    <text evidence="3">The sequence shown here is derived from an EMBL/GenBank/DDBJ whole genome shotgun (WGS) entry which is preliminary data.</text>
</comment>
<dbReference type="Gene3D" id="1.25.40.10">
    <property type="entry name" value="Tetratricopeptide repeat domain"/>
    <property type="match status" value="1"/>
</dbReference>
<dbReference type="InterPro" id="IPR029787">
    <property type="entry name" value="Nucleotide_cyclase"/>
</dbReference>